<dbReference type="PANTHER" id="PTHR22683">
    <property type="entry name" value="SPORULATION PROTEIN RELATED"/>
    <property type="match status" value="1"/>
</dbReference>
<comment type="similarity">
    <text evidence="2">Belongs to the FtsK/SpoIIIE/SftA family.</text>
</comment>
<name>A0A1D4NHS6_9STAP</name>
<dbReference type="SMART" id="SM00382">
    <property type="entry name" value="AAA"/>
    <property type="match status" value="1"/>
</dbReference>
<evidence type="ECO:0000256" key="10">
    <source>
        <dbReference type="SAM" id="Phobius"/>
    </source>
</evidence>
<dbReference type="EMBL" id="FMPI01000011">
    <property type="protein sequence ID" value="SCT04998.1"/>
    <property type="molecule type" value="Genomic_DNA"/>
</dbReference>
<feature type="compositionally biased region" description="Basic and acidic residues" evidence="9">
    <location>
        <begin position="226"/>
        <end position="236"/>
    </location>
</feature>
<evidence type="ECO:0000256" key="3">
    <source>
        <dbReference type="ARBA" id="ARBA00022741"/>
    </source>
</evidence>
<dbReference type="Gene3D" id="1.10.10.10">
    <property type="entry name" value="Winged helix-like DNA-binding domain superfamily/Winged helix DNA-binding domain"/>
    <property type="match status" value="1"/>
</dbReference>
<feature type="compositionally biased region" description="Polar residues" evidence="9">
    <location>
        <begin position="256"/>
        <end position="269"/>
    </location>
</feature>
<dbReference type="InterPro" id="IPR027417">
    <property type="entry name" value="P-loop_NTPase"/>
</dbReference>
<dbReference type="PROSITE" id="PS50901">
    <property type="entry name" value="FTSK"/>
    <property type="match status" value="1"/>
</dbReference>
<dbReference type="Proteomes" id="UP000095412">
    <property type="component" value="Unassembled WGS sequence"/>
</dbReference>
<evidence type="ECO:0000256" key="2">
    <source>
        <dbReference type="ARBA" id="ARBA00006474"/>
    </source>
</evidence>
<dbReference type="GO" id="GO:0005524">
    <property type="term" value="F:ATP binding"/>
    <property type="evidence" value="ECO:0007669"/>
    <property type="project" value="UniProtKB-UniRule"/>
</dbReference>
<dbReference type="InterPro" id="IPR003593">
    <property type="entry name" value="AAA+_ATPase"/>
</dbReference>
<dbReference type="Pfam" id="PF09397">
    <property type="entry name" value="FtsK_gamma"/>
    <property type="match status" value="1"/>
</dbReference>
<dbReference type="InterPro" id="IPR036388">
    <property type="entry name" value="WH-like_DNA-bd_sf"/>
</dbReference>
<evidence type="ECO:0000313" key="13">
    <source>
        <dbReference type="EMBL" id="SCT10229.1"/>
    </source>
</evidence>
<reference evidence="12 14" key="1">
    <citation type="submission" date="2016-09" db="EMBL/GenBank/DDBJ databases">
        <authorList>
            <consortium name="Pathogen Informatics"/>
            <person name="Sun Q."/>
            <person name="Inoue M."/>
        </authorList>
    </citation>
    <scope>NUCLEOTIDE SEQUENCE [LARGE SCALE GENOMIC DNA]</scope>
    <source>
        <strain evidence="12 14">82C</strain>
    </source>
</reference>
<evidence type="ECO:0000256" key="4">
    <source>
        <dbReference type="ARBA" id="ARBA00022829"/>
    </source>
</evidence>
<keyword evidence="14" id="KW-1185">Reference proteome</keyword>
<keyword evidence="10" id="KW-0472">Membrane</keyword>
<feature type="domain" description="FtsK" evidence="11">
    <location>
        <begin position="486"/>
        <end position="682"/>
    </location>
</feature>
<evidence type="ECO:0000313" key="14">
    <source>
        <dbReference type="Proteomes" id="UP000095412"/>
    </source>
</evidence>
<accession>A0A1D4NHS6</accession>
<dbReference type="InterPro" id="IPR050206">
    <property type="entry name" value="FtsK/SpoIIIE/SftA"/>
</dbReference>
<keyword evidence="4" id="KW-0159">Chromosome partition</keyword>
<dbReference type="AlphaFoldDB" id="A0A1D4NHS6"/>
<evidence type="ECO:0000256" key="7">
    <source>
        <dbReference type="ARBA" id="ARBA00024986"/>
    </source>
</evidence>
<keyword evidence="10" id="KW-1133">Transmembrane helix</keyword>
<dbReference type="SMART" id="SM00843">
    <property type="entry name" value="Ftsk_gamma"/>
    <property type="match status" value="1"/>
</dbReference>
<evidence type="ECO:0000256" key="1">
    <source>
        <dbReference type="ARBA" id="ARBA00004141"/>
    </source>
</evidence>
<dbReference type="Pfam" id="PF01580">
    <property type="entry name" value="FtsK_SpoIIIE"/>
    <property type="match status" value="1"/>
</dbReference>
<feature type="binding site" evidence="8">
    <location>
        <begin position="503"/>
        <end position="510"/>
    </location>
    <ligand>
        <name>ATP</name>
        <dbReference type="ChEBI" id="CHEBI:30616"/>
    </ligand>
</feature>
<dbReference type="InterPro" id="IPR018541">
    <property type="entry name" value="Ftsk_gamma"/>
</dbReference>
<feature type="transmembrane region" description="Helical" evidence="10">
    <location>
        <begin position="152"/>
        <end position="182"/>
    </location>
</feature>
<gene>
    <name evidence="13" type="primary">ftsK_2</name>
    <name evidence="13" type="ORF">SAMEA2297795_01787</name>
    <name evidence="12" type="ORF">SAMEA2297796_01640</name>
</gene>
<sequence>MAQAKKRTTTKRKPTTTRKKTTNKKKQQGDSPLRYIIAIAVFILVVLGAFQLGIVGTMIDSFFNYLFGSSRFLTYILILIGTVFITYYKALPKTRRTLGAFVLQISLLLVTQIVFYFTNKVQAQREPVLSFVYRSYEHTHFPNFGGGLIGHYLLALFIPLISIVGIIIVTILLIASSVILLLKQKHRDVSKLFFEKLKIKSQDASANYKEKRQQNKVKKDAKARVKAEKKAEKAQHLEATSANASDDTLKDVSDLQEVSNPNTEMQSSIPIYGHSDNEEDAAQTNTSPKSKRSNRKRMFDHEDTADRNTAQQMSDADLTSLDQAMDNNQDENSAQGEAVNSISEAGEVENEAYTVPPLSLLNQPAKQKATSKAEVQKKGQLLETTLKNFGVDARVTQIKIGPAVTQYEIQPAQGVKVSKIVNLHNDIALALAAKDIRIEAPIPGRSAVGIEVPNDKISLVSLKEVLDEKFPAKNKLEVGLGRDISGDPITVELNKMPHLLVAGSTGSGKSVCINGIITSILLNAKPHEVKLMLIDPKMVELNVYNGIPHLLIPVVTNPHKASQALEKVVAEMERRYDLFQHSSTRNIEGYNEAIRRQNMELEEKQSELPYIVVIVDELADLMMVAGKEVENAIQRITQMARAAGIHLIIATQRPSVDVITGLIKNNIPSRIAFAVSSQIDSRTIIDSSGADKLLGKGDMLYVANGGSTRTRVQGAFLSDQEVQDVVNYVVEQQKANYVKEMEPDAPVEKSEMKSEDALYDEAYLFVLEQQKASTSLLQRQFRIGYNRASRLMDDLERNQVIGPQKGSKPRQILVDLDSDEV</sequence>
<keyword evidence="3 8" id="KW-0547">Nucleotide-binding</keyword>
<feature type="region of interest" description="Disordered" evidence="9">
    <location>
        <begin position="226"/>
        <end position="296"/>
    </location>
</feature>
<feature type="transmembrane region" description="Helical" evidence="10">
    <location>
        <begin position="33"/>
        <end position="52"/>
    </location>
</feature>
<reference evidence="13 15" key="2">
    <citation type="submission" date="2016-09" db="EMBL/GenBank/DDBJ databases">
        <authorList>
            <consortium name="Pathogen Informatics"/>
        </authorList>
    </citation>
    <scope>NUCLEOTIDE SEQUENCE [LARGE SCALE GENOMIC DNA]</scope>
    <source>
        <strain evidence="13 15">82B</strain>
    </source>
</reference>
<comment type="subcellular location">
    <subcellularLocation>
        <location evidence="1">Membrane</location>
        <topology evidence="1">Multi-pass membrane protein</topology>
    </subcellularLocation>
</comment>
<dbReference type="Pfam" id="PF17854">
    <property type="entry name" value="FtsK_alpha"/>
    <property type="match status" value="1"/>
</dbReference>
<dbReference type="GO" id="GO:0016020">
    <property type="term" value="C:membrane"/>
    <property type="evidence" value="ECO:0007669"/>
    <property type="project" value="UniProtKB-SubCell"/>
</dbReference>
<dbReference type="PANTHER" id="PTHR22683:SF41">
    <property type="entry name" value="DNA TRANSLOCASE FTSK"/>
    <property type="match status" value="1"/>
</dbReference>
<dbReference type="GO" id="GO:0007059">
    <property type="term" value="P:chromosome segregation"/>
    <property type="evidence" value="ECO:0007669"/>
    <property type="project" value="UniProtKB-KW"/>
</dbReference>
<feature type="region of interest" description="Disordered" evidence="9">
    <location>
        <begin position="1"/>
        <end position="27"/>
    </location>
</feature>
<dbReference type="EMBL" id="FMPG01000007">
    <property type="protein sequence ID" value="SCT10229.1"/>
    <property type="molecule type" value="Genomic_DNA"/>
</dbReference>
<dbReference type="SUPFAM" id="SSF46785">
    <property type="entry name" value="Winged helix' DNA-binding domain"/>
    <property type="match status" value="1"/>
</dbReference>
<dbReference type="Gene3D" id="3.40.50.300">
    <property type="entry name" value="P-loop containing nucleotide triphosphate hydrolases"/>
    <property type="match status" value="1"/>
</dbReference>
<feature type="transmembrane region" description="Helical" evidence="10">
    <location>
        <begin position="72"/>
        <end position="91"/>
    </location>
</feature>
<evidence type="ECO:0000259" key="11">
    <source>
        <dbReference type="PROSITE" id="PS50901"/>
    </source>
</evidence>
<evidence type="ECO:0000256" key="9">
    <source>
        <dbReference type="SAM" id="MobiDB-lite"/>
    </source>
</evidence>
<evidence type="ECO:0000313" key="12">
    <source>
        <dbReference type="EMBL" id="SCT04998.1"/>
    </source>
</evidence>
<dbReference type="InterPro" id="IPR036390">
    <property type="entry name" value="WH_DNA-bd_sf"/>
</dbReference>
<keyword evidence="5 8" id="KW-0067">ATP-binding</keyword>
<evidence type="ECO:0000256" key="8">
    <source>
        <dbReference type="PROSITE-ProRule" id="PRU00289"/>
    </source>
</evidence>
<feature type="transmembrane region" description="Helical" evidence="10">
    <location>
        <begin position="98"/>
        <end position="117"/>
    </location>
</feature>
<dbReference type="GO" id="GO:0003677">
    <property type="term" value="F:DNA binding"/>
    <property type="evidence" value="ECO:0007669"/>
    <property type="project" value="UniProtKB-KW"/>
</dbReference>
<dbReference type="SUPFAM" id="SSF52540">
    <property type="entry name" value="P-loop containing nucleoside triphosphate hydrolases"/>
    <property type="match status" value="1"/>
</dbReference>
<keyword evidence="6" id="KW-0238">DNA-binding</keyword>
<comment type="function">
    <text evidence="7">Essential cell division protein that coordinates cell division and chromosome segregation. The N-terminus is involved in assembly of the cell-division machinery. The C-terminus functions as a DNA motor that moves dsDNA in an ATP-dependent manner towards the dif recombination site, which is located within the replication terminus region. Required for activation of the Xer recombinase, allowing activation of chromosome unlinking by recombination.</text>
</comment>
<dbReference type="Proteomes" id="UP000095768">
    <property type="component" value="Unassembled WGS sequence"/>
</dbReference>
<dbReference type="InterPro" id="IPR041027">
    <property type="entry name" value="FtsK_alpha"/>
</dbReference>
<proteinExistence type="inferred from homology"/>
<organism evidence="13 15">
    <name type="scientific">Staphylococcus caeli</name>
    <dbReference type="NCBI Taxonomy" id="2201815"/>
    <lineage>
        <taxon>Bacteria</taxon>
        <taxon>Bacillati</taxon>
        <taxon>Bacillota</taxon>
        <taxon>Bacilli</taxon>
        <taxon>Bacillales</taxon>
        <taxon>Staphylococcaceae</taxon>
        <taxon>Staphylococcus</taxon>
    </lineage>
</organism>
<dbReference type="InterPro" id="IPR002543">
    <property type="entry name" value="FtsK_dom"/>
</dbReference>
<keyword evidence="10" id="KW-0812">Transmembrane</keyword>
<evidence type="ECO:0000256" key="5">
    <source>
        <dbReference type="ARBA" id="ARBA00022840"/>
    </source>
</evidence>
<evidence type="ECO:0000313" key="15">
    <source>
        <dbReference type="Proteomes" id="UP000095768"/>
    </source>
</evidence>
<evidence type="ECO:0000256" key="6">
    <source>
        <dbReference type="ARBA" id="ARBA00023125"/>
    </source>
</evidence>
<protein>
    <submittedName>
        <fullName evidence="13">DNA translocase</fullName>
    </submittedName>
</protein>
<feature type="compositionally biased region" description="Basic residues" evidence="9">
    <location>
        <begin position="1"/>
        <end position="26"/>
    </location>
</feature>
<dbReference type="OrthoDB" id="9807790at2"/>
<dbReference type="Gene3D" id="3.30.980.40">
    <property type="match status" value="1"/>
</dbReference>